<comment type="pathway">
    <text evidence="1 11">Protein modification; protein neddylation.</text>
</comment>
<name>A0A8S4G6Q9_PLUXY</name>
<dbReference type="EC" id="6.2.1.64" evidence="8 11"/>
<evidence type="ECO:0000256" key="9">
    <source>
        <dbReference type="ARBA" id="ARBA00024626"/>
    </source>
</evidence>
<comment type="similarity">
    <text evidence="2 11">Belongs to the ubiquitin-activating E1 family. UBA3 subfamily.</text>
</comment>
<dbReference type="FunFam" id="3.10.290.20:FF:000001">
    <property type="entry name" value="NEDD8-activating enzyme E1 catalytic subunit, variant"/>
    <property type="match status" value="1"/>
</dbReference>
<dbReference type="InterPro" id="IPR030468">
    <property type="entry name" value="Uba3_N"/>
</dbReference>
<keyword evidence="5 11" id="KW-0547">Nucleotide-binding</keyword>
<gene>
    <name evidence="12" type="ORF">PLXY2_LOCUS12883</name>
</gene>
<evidence type="ECO:0000256" key="5">
    <source>
        <dbReference type="ARBA" id="ARBA00022741"/>
    </source>
</evidence>
<dbReference type="Pfam" id="PF00899">
    <property type="entry name" value="ThiF"/>
    <property type="match status" value="1"/>
</dbReference>
<evidence type="ECO:0000256" key="3">
    <source>
        <dbReference type="ARBA" id="ARBA00015203"/>
    </source>
</evidence>
<dbReference type="GO" id="GO:0005524">
    <property type="term" value="F:ATP binding"/>
    <property type="evidence" value="ECO:0007669"/>
    <property type="project" value="UniProtKB-UniRule"/>
</dbReference>
<reference evidence="12" key="1">
    <citation type="submission" date="2020-11" db="EMBL/GenBank/DDBJ databases">
        <authorList>
            <person name="Whiteford S."/>
        </authorList>
    </citation>
    <scope>NUCLEOTIDE SEQUENCE</scope>
</reference>
<dbReference type="Pfam" id="PF08825">
    <property type="entry name" value="E2_bind"/>
    <property type="match status" value="1"/>
</dbReference>
<dbReference type="GO" id="GO:0045116">
    <property type="term" value="P:protein neddylation"/>
    <property type="evidence" value="ECO:0007669"/>
    <property type="project" value="UniProtKB-UniRule"/>
</dbReference>
<dbReference type="Gene3D" id="1.10.10.520">
    <property type="entry name" value="Ubiquitin activating enzymes (Uba3). Chain: B, domain 2"/>
    <property type="match status" value="1"/>
</dbReference>
<dbReference type="PANTHER" id="PTHR10953">
    <property type="entry name" value="UBIQUITIN-ACTIVATING ENZYME E1"/>
    <property type="match status" value="1"/>
</dbReference>
<dbReference type="SUPFAM" id="SSF69572">
    <property type="entry name" value="Activating enzymes of the ubiquitin-like proteins"/>
    <property type="match status" value="1"/>
</dbReference>
<sequence>MAAGEAQQQPEHLQRRWHYIRKLLERPGPFSHPDFEPSAEILDFILNSCKILVVGAGGLGCELLKDLALMGFKKIHIVDMDTIELSNLNRQFLFRKNDIGSSKAKCAVEFVNKRIPGCEAIAHHCPIQDLDEGFYRQFHIVVCGLDSIVARRWLNGMLMSLLQYNDDGSLDQSSVIPLIDGGTEGFKGNARVILPGMSACIECTLDLYPPQKTFPLCTIANTPRLPEHCIEYVKVIQWSKENPWGPETSLDGDDPQHVAWVLEKAQERAMKHGIAGVNYRLTQGVLKNIIPAVASTNASIAACCATEVFKVATSCCANMNNYMVLNMTEGVYSYTFNAERRTDCIACSNSTKILEVEPQATLQAILDQLRDDQQFMMKSPGITTIINGRNKTLYMSSIKSIEERTRDNLKKKMKELGLFNGAEILVADITTPNTVTIKLKFIENLQDVDMSHYIE</sequence>
<organism evidence="12 13">
    <name type="scientific">Plutella xylostella</name>
    <name type="common">Diamondback moth</name>
    <name type="synonym">Plutella maculipennis</name>
    <dbReference type="NCBI Taxonomy" id="51655"/>
    <lineage>
        <taxon>Eukaryota</taxon>
        <taxon>Metazoa</taxon>
        <taxon>Ecdysozoa</taxon>
        <taxon>Arthropoda</taxon>
        <taxon>Hexapoda</taxon>
        <taxon>Insecta</taxon>
        <taxon>Pterygota</taxon>
        <taxon>Neoptera</taxon>
        <taxon>Endopterygota</taxon>
        <taxon>Lepidoptera</taxon>
        <taxon>Glossata</taxon>
        <taxon>Ditrysia</taxon>
        <taxon>Yponomeutoidea</taxon>
        <taxon>Plutellidae</taxon>
        <taxon>Plutella</taxon>
    </lineage>
</organism>
<accession>A0A8S4G6Q9</accession>
<keyword evidence="7 11" id="KW-0067">ATP-binding</keyword>
<dbReference type="CDD" id="cd01488">
    <property type="entry name" value="Uba3_RUB"/>
    <property type="match status" value="1"/>
</dbReference>
<evidence type="ECO:0000256" key="8">
    <source>
        <dbReference type="ARBA" id="ARBA00023624"/>
    </source>
</evidence>
<keyword evidence="4 11" id="KW-0436">Ligase</keyword>
<protein>
    <recommendedName>
        <fullName evidence="3 11">NEDD8-activating enzyme E1 catalytic subunit</fullName>
        <ecNumber evidence="8 11">6.2.1.64</ecNumber>
    </recommendedName>
</protein>
<evidence type="ECO:0000256" key="2">
    <source>
        <dbReference type="ARBA" id="ARBA00006310"/>
    </source>
</evidence>
<dbReference type="PROSITE" id="PS00865">
    <property type="entry name" value="UBIQUITIN_ACTIVAT_2"/>
    <property type="match status" value="1"/>
</dbReference>
<evidence type="ECO:0000256" key="1">
    <source>
        <dbReference type="ARBA" id="ARBA00005032"/>
    </source>
</evidence>
<keyword evidence="6 11" id="KW-0833">Ubl conjugation pathway</keyword>
<dbReference type="SMART" id="SM01181">
    <property type="entry name" value="E2_bind"/>
    <property type="match status" value="1"/>
</dbReference>
<dbReference type="PANTHER" id="PTHR10953:SF6">
    <property type="entry name" value="NEDD8-ACTIVATING ENZYME E1 CATALYTIC SUBUNIT"/>
    <property type="match status" value="1"/>
</dbReference>
<dbReference type="Proteomes" id="UP000653454">
    <property type="component" value="Unassembled WGS sequence"/>
</dbReference>
<evidence type="ECO:0000256" key="7">
    <source>
        <dbReference type="ARBA" id="ARBA00022840"/>
    </source>
</evidence>
<dbReference type="GO" id="GO:0005634">
    <property type="term" value="C:nucleus"/>
    <property type="evidence" value="ECO:0007669"/>
    <property type="project" value="TreeGrafter"/>
</dbReference>
<dbReference type="GO" id="GO:0019781">
    <property type="term" value="F:NEDD8 activating enzyme activity"/>
    <property type="evidence" value="ECO:0007669"/>
    <property type="project" value="UniProtKB-UniRule"/>
</dbReference>
<dbReference type="InterPro" id="IPR000594">
    <property type="entry name" value="ThiF_NAD_FAD-bd"/>
</dbReference>
<comment type="catalytic activity">
    <reaction evidence="9 11">
        <text>ATP + [NEDD8 protein] + [E1 NEDD8-activating enzyme]-L-cysteine = AMP + diphosphate + [E1 NEDD8-activating enzyme]-S-[NEDD8 protein]-yl-L-cysteine.</text>
        <dbReference type="EC" id="6.2.1.64"/>
    </reaction>
</comment>
<comment type="function">
    <text evidence="11">Catalytic subunit of the dimeric E1 enzyme, which activates NEDD8.</text>
</comment>
<evidence type="ECO:0000256" key="10">
    <source>
        <dbReference type="PROSITE-ProRule" id="PRU10132"/>
    </source>
</evidence>
<dbReference type="InterPro" id="IPR033127">
    <property type="entry name" value="UBQ-activ_enz_E1_Cys_AS"/>
</dbReference>
<evidence type="ECO:0000256" key="6">
    <source>
        <dbReference type="ARBA" id="ARBA00022786"/>
    </source>
</evidence>
<dbReference type="InterPro" id="IPR023318">
    <property type="entry name" value="Ub_act_enz_dom_a_sf"/>
</dbReference>
<comment type="caution">
    <text evidence="12">The sequence shown here is derived from an EMBL/GenBank/DDBJ whole genome shotgun (WGS) entry which is preliminary data.</text>
</comment>
<dbReference type="AlphaFoldDB" id="A0A8S4G6Q9"/>
<evidence type="ECO:0000256" key="11">
    <source>
        <dbReference type="RuleBase" id="RU368009"/>
    </source>
</evidence>
<dbReference type="InterPro" id="IPR045886">
    <property type="entry name" value="ThiF/MoeB/HesA"/>
</dbReference>
<dbReference type="InterPro" id="IPR035985">
    <property type="entry name" value="Ubiquitin-activating_enz"/>
</dbReference>
<dbReference type="Gene3D" id="3.10.290.20">
    <property type="entry name" value="Ubiquitin-like 2 activating enzyme e1b. Chain: B, domain 3"/>
    <property type="match status" value="1"/>
</dbReference>
<evidence type="ECO:0000313" key="12">
    <source>
        <dbReference type="EMBL" id="CAG9134648.1"/>
    </source>
</evidence>
<evidence type="ECO:0000313" key="13">
    <source>
        <dbReference type="Proteomes" id="UP000653454"/>
    </source>
</evidence>
<proteinExistence type="inferred from homology"/>
<dbReference type="FunFam" id="1.10.10.520:FF:000001">
    <property type="entry name" value="NEDD8-activating enzyme E1 catalytic subunit"/>
    <property type="match status" value="1"/>
</dbReference>
<dbReference type="GO" id="GO:0005737">
    <property type="term" value="C:cytoplasm"/>
    <property type="evidence" value="ECO:0007669"/>
    <property type="project" value="TreeGrafter"/>
</dbReference>
<dbReference type="EMBL" id="CAJHNJ030000082">
    <property type="protein sequence ID" value="CAG9134648.1"/>
    <property type="molecule type" value="Genomic_DNA"/>
</dbReference>
<dbReference type="InterPro" id="IPR014929">
    <property type="entry name" value="E2-binding"/>
</dbReference>
<evidence type="ECO:0000256" key="4">
    <source>
        <dbReference type="ARBA" id="ARBA00022598"/>
    </source>
</evidence>
<feature type="active site" description="Glycyl thioester intermediate" evidence="10">
    <location>
        <position position="217"/>
    </location>
</feature>
<keyword evidence="13" id="KW-1185">Reference proteome</keyword>
<dbReference type="Gene3D" id="3.40.50.720">
    <property type="entry name" value="NAD(P)-binding Rossmann-like Domain"/>
    <property type="match status" value="1"/>
</dbReference>